<reference evidence="1 2" key="1">
    <citation type="submission" date="2016-10" db="EMBL/GenBank/DDBJ databases">
        <authorList>
            <person name="de Groot N.N."/>
        </authorList>
    </citation>
    <scope>NUCLEOTIDE SEQUENCE [LARGE SCALE GENOMIC DNA]</scope>
    <source>
        <strain evidence="1 2">DSM 10317</strain>
    </source>
</reference>
<evidence type="ECO:0000313" key="2">
    <source>
        <dbReference type="Proteomes" id="UP000199428"/>
    </source>
</evidence>
<name>A0A1G5RPP3_PSEXY</name>
<dbReference type="AlphaFoldDB" id="A0A1G5RPP3"/>
<evidence type="ECO:0000313" key="1">
    <source>
        <dbReference type="EMBL" id="SCZ76093.1"/>
    </source>
</evidence>
<dbReference type="RefSeq" id="WP_090160456.1">
    <property type="nucleotide sequence ID" value="NZ_FMWK01000001.1"/>
</dbReference>
<protein>
    <recommendedName>
        <fullName evidence="3">DUF4869 domain-containing protein</fullName>
    </recommendedName>
</protein>
<evidence type="ECO:0008006" key="3">
    <source>
        <dbReference type="Google" id="ProtNLM"/>
    </source>
</evidence>
<organism evidence="1 2">
    <name type="scientific">Pseudobutyrivibrio xylanivorans</name>
    <dbReference type="NCBI Taxonomy" id="185007"/>
    <lineage>
        <taxon>Bacteria</taxon>
        <taxon>Bacillati</taxon>
        <taxon>Bacillota</taxon>
        <taxon>Clostridia</taxon>
        <taxon>Lachnospirales</taxon>
        <taxon>Lachnospiraceae</taxon>
        <taxon>Pseudobutyrivibrio</taxon>
    </lineage>
</organism>
<sequence length="150" mass="16762">MLKIYFGDYTGKNYINNPDLFFDNTYSDEWLESDLAKEIVKDIDKSELVGPNLVVSPFLGPISINRISGGAKTLIQIAFDDEHVYNASACGDNCAEWLLKIGNSKDVLVRLGHIMHFPCENFDIKIENTGEIVHSPNELAEKVVIDGLLD</sequence>
<accession>A0A1G5RPP3</accession>
<dbReference type="EMBL" id="FMWK01000001">
    <property type="protein sequence ID" value="SCZ76093.1"/>
    <property type="molecule type" value="Genomic_DNA"/>
</dbReference>
<proteinExistence type="predicted"/>
<dbReference type="Proteomes" id="UP000199428">
    <property type="component" value="Unassembled WGS sequence"/>
</dbReference>
<dbReference type="Pfam" id="PF16163">
    <property type="entry name" value="DUF4869"/>
    <property type="match status" value="1"/>
</dbReference>
<gene>
    <name evidence="1" type="ORF">SAMN02910350_00075</name>
</gene>
<dbReference type="InterPro" id="IPR032360">
    <property type="entry name" value="DUF4869"/>
</dbReference>